<dbReference type="Gene3D" id="1.10.10.10">
    <property type="entry name" value="Winged helix-like DNA-binding domain superfamily/Winged helix DNA-binding domain"/>
    <property type="match status" value="1"/>
</dbReference>
<dbReference type="GO" id="GO:0003700">
    <property type="term" value="F:DNA-binding transcription factor activity"/>
    <property type="evidence" value="ECO:0007669"/>
    <property type="project" value="TreeGrafter"/>
</dbReference>
<organism evidence="2 3">
    <name type="scientific">Desulfuribacillus alkaliarsenatis</name>
    <dbReference type="NCBI Taxonomy" id="766136"/>
    <lineage>
        <taxon>Bacteria</taxon>
        <taxon>Bacillati</taxon>
        <taxon>Bacillota</taxon>
        <taxon>Desulfuribacillia</taxon>
        <taxon>Desulfuribacillales</taxon>
        <taxon>Desulfuribacillaceae</taxon>
        <taxon>Desulfuribacillus</taxon>
    </lineage>
</organism>
<dbReference type="InterPro" id="IPR036388">
    <property type="entry name" value="WH-like_DNA-bd_sf"/>
</dbReference>
<dbReference type="PROSITE" id="PS51197">
    <property type="entry name" value="HTH_RRF2_2"/>
    <property type="match status" value="1"/>
</dbReference>
<dbReference type="SUPFAM" id="SSF46785">
    <property type="entry name" value="Winged helix' DNA-binding domain"/>
    <property type="match status" value="1"/>
</dbReference>
<dbReference type="InterPro" id="IPR000944">
    <property type="entry name" value="Tscrpt_reg_Rrf2"/>
</dbReference>
<dbReference type="RefSeq" id="WP_069641712.1">
    <property type="nucleotide sequence ID" value="NZ_MIJE01000001.1"/>
</dbReference>
<dbReference type="STRING" id="766136.BHF68_00595"/>
<dbReference type="OrthoDB" id="9808360at2"/>
<comment type="caution">
    <text evidence="2">The sequence shown here is derived from an EMBL/GenBank/DDBJ whole genome shotgun (WGS) entry which is preliminary data.</text>
</comment>
<evidence type="ECO:0000256" key="1">
    <source>
        <dbReference type="ARBA" id="ARBA00023125"/>
    </source>
</evidence>
<dbReference type="NCBIfam" id="TIGR00738">
    <property type="entry name" value="rrf2_super"/>
    <property type="match status" value="1"/>
</dbReference>
<name>A0A1E5G4W3_9FIRM</name>
<evidence type="ECO:0000313" key="3">
    <source>
        <dbReference type="Proteomes" id="UP000094296"/>
    </source>
</evidence>
<dbReference type="GO" id="GO:0003677">
    <property type="term" value="F:DNA binding"/>
    <property type="evidence" value="ECO:0007669"/>
    <property type="project" value="UniProtKB-KW"/>
</dbReference>
<dbReference type="InterPro" id="IPR036390">
    <property type="entry name" value="WH_DNA-bd_sf"/>
</dbReference>
<accession>A0A1E5G4W3</accession>
<dbReference type="Proteomes" id="UP000094296">
    <property type="component" value="Unassembled WGS sequence"/>
</dbReference>
<dbReference type="GO" id="GO:0005829">
    <property type="term" value="C:cytosol"/>
    <property type="evidence" value="ECO:0007669"/>
    <property type="project" value="TreeGrafter"/>
</dbReference>
<evidence type="ECO:0000313" key="2">
    <source>
        <dbReference type="EMBL" id="OEF98220.1"/>
    </source>
</evidence>
<dbReference type="AlphaFoldDB" id="A0A1E5G4W3"/>
<reference evidence="2 3" key="1">
    <citation type="submission" date="2016-09" db="EMBL/GenBank/DDBJ databases">
        <title>Draft genome sequence for the type strain of Desulfuribacillus alkaliarsenatis AHT28, an obligately anaerobic, sulfidogenic bacterium isolated from Russian soda lake sediments.</title>
        <authorList>
            <person name="Abin C.A."/>
            <person name="Hollibaugh J.T."/>
        </authorList>
    </citation>
    <scope>NUCLEOTIDE SEQUENCE [LARGE SCALE GENOMIC DNA]</scope>
    <source>
        <strain evidence="2 3">AHT28</strain>
    </source>
</reference>
<dbReference type="PANTHER" id="PTHR33221:SF5">
    <property type="entry name" value="HTH-TYPE TRANSCRIPTIONAL REGULATOR ISCR"/>
    <property type="match status" value="1"/>
</dbReference>
<gene>
    <name evidence="2" type="ORF">BHF68_00595</name>
</gene>
<sequence length="147" mass="16111">MKLTTRGHYGLMALAHLALKADQGPIPLRVIAASENIPEQYLEQLFVDLRKANLIKSIRGAKGGYTLARNPSDIIVGEAIRVLEGPIAPVDCLRDHEPDCCDKTSHCATKMVWEKLKHSMVNVLDDLTLEDIVNQELVVEGDKGGAV</sequence>
<dbReference type="PANTHER" id="PTHR33221">
    <property type="entry name" value="WINGED HELIX-TURN-HELIX TRANSCRIPTIONAL REGULATOR, RRF2 FAMILY"/>
    <property type="match status" value="1"/>
</dbReference>
<proteinExistence type="predicted"/>
<keyword evidence="3" id="KW-1185">Reference proteome</keyword>
<dbReference type="EMBL" id="MIJE01000001">
    <property type="protein sequence ID" value="OEF98220.1"/>
    <property type="molecule type" value="Genomic_DNA"/>
</dbReference>
<keyword evidence="1" id="KW-0238">DNA-binding</keyword>
<protein>
    <submittedName>
        <fullName evidence="2">AsnC family transcriptional regulator</fullName>
    </submittedName>
</protein>
<dbReference type="Pfam" id="PF02082">
    <property type="entry name" value="Rrf2"/>
    <property type="match status" value="1"/>
</dbReference>